<dbReference type="PROSITE" id="PS51257">
    <property type="entry name" value="PROKAR_LIPOPROTEIN"/>
    <property type="match status" value="1"/>
</dbReference>
<dbReference type="PROSITE" id="PS51782">
    <property type="entry name" value="LYSM"/>
    <property type="match status" value="1"/>
</dbReference>
<protein>
    <submittedName>
        <fullName evidence="4">Pyruvate/2-oxoglutarate dehydrogenase complex dihydrolipoamide acyltransferase (E2) component</fullName>
    </submittedName>
</protein>
<feature type="region of interest" description="Disordered" evidence="1">
    <location>
        <begin position="138"/>
        <end position="193"/>
    </location>
</feature>
<accession>A0A7W9AP10</accession>
<evidence type="ECO:0000313" key="4">
    <source>
        <dbReference type="EMBL" id="MBB5697729.1"/>
    </source>
</evidence>
<dbReference type="AlphaFoldDB" id="A0A7W9AP10"/>
<evidence type="ECO:0000313" key="5">
    <source>
        <dbReference type="Proteomes" id="UP000557739"/>
    </source>
</evidence>
<reference evidence="4 5" key="1">
    <citation type="submission" date="2020-08" db="EMBL/GenBank/DDBJ databases">
        <title>Genomic Encyclopedia of Type Strains, Phase IV (KMG-IV): sequencing the most valuable type-strain genomes for metagenomic binning, comparative biology and taxonomic classification.</title>
        <authorList>
            <person name="Goeker M."/>
        </authorList>
    </citation>
    <scope>NUCLEOTIDE SEQUENCE [LARGE SCALE GENOMIC DNA]</scope>
    <source>
        <strain evidence="4 5">DSM 27244</strain>
    </source>
</reference>
<feature type="chain" id="PRO_5031280268" evidence="2">
    <location>
        <begin position="20"/>
        <end position="242"/>
    </location>
</feature>
<keyword evidence="5" id="KW-1185">Reference proteome</keyword>
<dbReference type="InterPro" id="IPR018392">
    <property type="entry name" value="LysM"/>
</dbReference>
<feature type="compositionally biased region" description="Low complexity" evidence="1">
    <location>
        <begin position="179"/>
        <end position="193"/>
    </location>
</feature>
<comment type="caution">
    <text evidence="4">The sequence shown here is derived from an EMBL/GenBank/DDBJ whole genome shotgun (WGS) entry which is preliminary data.</text>
</comment>
<feature type="compositionally biased region" description="Pro residues" evidence="1">
    <location>
        <begin position="142"/>
        <end position="178"/>
    </location>
</feature>
<dbReference type="InterPro" id="IPR036779">
    <property type="entry name" value="LysM_dom_sf"/>
</dbReference>
<evidence type="ECO:0000259" key="3">
    <source>
        <dbReference type="PROSITE" id="PS51782"/>
    </source>
</evidence>
<gene>
    <name evidence="4" type="ORF">FHR19_001054</name>
</gene>
<feature type="domain" description="LysM" evidence="3">
    <location>
        <begin position="93"/>
        <end position="140"/>
    </location>
</feature>
<evidence type="ECO:0000256" key="1">
    <source>
        <dbReference type="SAM" id="MobiDB-lite"/>
    </source>
</evidence>
<feature type="signal peptide" evidence="2">
    <location>
        <begin position="1"/>
        <end position="19"/>
    </location>
</feature>
<dbReference type="EMBL" id="JACIJJ010000001">
    <property type="protein sequence ID" value="MBB5697729.1"/>
    <property type="molecule type" value="Genomic_DNA"/>
</dbReference>
<dbReference type="Gene3D" id="3.10.350.10">
    <property type="entry name" value="LysM domain"/>
    <property type="match status" value="1"/>
</dbReference>
<keyword evidence="4" id="KW-0670">Pyruvate</keyword>
<dbReference type="Proteomes" id="UP000557739">
    <property type="component" value="Unassembled WGS sequence"/>
</dbReference>
<keyword evidence="4" id="KW-0808">Transferase</keyword>
<dbReference type="RefSeq" id="WP_184025206.1">
    <property type="nucleotide sequence ID" value="NZ_JACIJJ010000001.1"/>
</dbReference>
<keyword evidence="4" id="KW-0012">Acyltransferase</keyword>
<dbReference type="Pfam" id="PF01476">
    <property type="entry name" value="LysM"/>
    <property type="match status" value="1"/>
</dbReference>
<sequence length="242" mass="24856">MTWRTMGAASLALALAACGGGPRVEKAAPPPPAGASVAAEVDAIAAMLDRGEAKFARKRIAAALKRDPMNASLLLLRDSIERDPVDLLGPQSYPYVTKPGDTMQGLAARLLGNRLKAYQLARYNRIEVPASLAVGTALRIPGQPPRPPAPAPVRRPDPAPTRPAPAPAARPKPAPAAPATPARNPAAAARARGAGLAALNSGKAGQAVGLLRRAAALDPGNPAIARDLARAERIAAAVRARR</sequence>
<dbReference type="GO" id="GO:0016746">
    <property type="term" value="F:acyltransferase activity"/>
    <property type="evidence" value="ECO:0007669"/>
    <property type="project" value="UniProtKB-KW"/>
</dbReference>
<organism evidence="4 5">
    <name type="scientific">Sphingomonas yantingensis</name>
    <dbReference type="NCBI Taxonomy" id="1241761"/>
    <lineage>
        <taxon>Bacteria</taxon>
        <taxon>Pseudomonadati</taxon>
        <taxon>Pseudomonadota</taxon>
        <taxon>Alphaproteobacteria</taxon>
        <taxon>Sphingomonadales</taxon>
        <taxon>Sphingomonadaceae</taxon>
        <taxon>Sphingomonas</taxon>
    </lineage>
</organism>
<proteinExistence type="predicted"/>
<keyword evidence="2" id="KW-0732">Signal</keyword>
<name>A0A7W9AP10_9SPHN</name>
<evidence type="ECO:0000256" key="2">
    <source>
        <dbReference type="SAM" id="SignalP"/>
    </source>
</evidence>